<comment type="catalytic activity">
    <reaction evidence="1 13">
        <text>2 a phenolic donor + H2O2 = 2 a phenolic radical donor + 2 H2O</text>
        <dbReference type="Rhea" id="RHEA:56136"/>
        <dbReference type="ChEBI" id="CHEBI:15377"/>
        <dbReference type="ChEBI" id="CHEBI:16240"/>
        <dbReference type="ChEBI" id="CHEBI:139520"/>
        <dbReference type="ChEBI" id="CHEBI:139521"/>
        <dbReference type="EC" id="1.11.1.7"/>
    </reaction>
</comment>
<evidence type="ECO:0000256" key="6">
    <source>
        <dbReference type="ARBA" id="ARBA00023004"/>
    </source>
</evidence>
<keyword evidence="13" id="KW-0376">Hydrogen peroxide</keyword>
<comment type="subcellular location">
    <subcellularLocation>
        <location evidence="13">Secreted</location>
    </subcellularLocation>
</comment>
<dbReference type="PANTHER" id="PTHR31517:SF81">
    <property type="entry name" value="PEROXIDASE"/>
    <property type="match status" value="1"/>
</dbReference>
<dbReference type="PANTHER" id="PTHR31517">
    <property type="match status" value="1"/>
</dbReference>
<dbReference type="FunFam" id="1.10.420.10:FF:000001">
    <property type="entry name" value="Peroxidase"/>
    <property type="match status" value="1"/>
</dbReference>
<feature type="disulfide bond" evidence="12">
    <location>
        <begin position="55"/>
        <end position="60"/>
    </location>
</feature>
<gene>
    <name evidence="15" type="ORF">SELMODRAFT_107369</name>
</gene>
<dbReference type="OrthoDB" id="2113341at2759"/>
<evidence type="ECO:0000313" key="15">
    <source>
        <dbReference type="EMBL" id="EFJ20994.1"/>
    </source>
</evidence>
<feature type="domain" description="Plant heme peroxidase family profile" evidence="14">
    <location>
        <begin position="12"/>
        <end position="311"/>
    </location>
</feature>
<feature type="binding site" evidence="10">
    <location>
        <position position="182"/>
    </location>
    <ligand>
        <name>Ca(2+)</name>
        <dbReference type="ChEBI" id="CHEBI:29108"/>
        <label>2</label>
    </ligand>
</feature>
<feature type="disulfide bond" evidence="12">
    <location>
        <begin position="22"/>
        <end position="101"/>
    </location>
</feature>
<feature type="binding site" evidence="10">
    <location>
        <position position="54"/>
    </location>
    <ligand>
        <name>Ca(2+)</name>
        <dbReference type="ChEBI" id="CHEBI:29108"/>
        <label>1</label>
    </ligand>
</feature>
<protein>
    <recommendedName>
        <fullName evidence="13">Peroxidase</fullName>
        <ecNumber evidence="13">1.11.1.7</ecNumber>
    </recommendedName>
</protein>
<dbReference type="InterPro" id="IPR010255">
    <property type="entry name" value="Haem_peroxidase_sf"/>
</dbReference>
<name>D8S2U9_SELML</name>
<dbReference type="STRING" id="88036.D8S2U9"/>
<keyword evidence="6 10" id="KW-0408">Iron</keyword>
<dbReference type="Proteomes" id="UP000001514">
    <property type="component" value="Unassembled WGS sequence"/>
</dbReference>
<reference evidence="15 16" key="1">
    <citation type="journal article" date="2011" name="Science">
        <title>The Selaginella genome identifies genetic changes associated with the evolution of vascular plants.</title>
        <authorList>
            <person name="Banks J.A."/>
            <person name="Nishiyama T."/>
            <person name="Hasebe M."/>
            <person name="Bowman J.L."/>
            <person name="Gribskov M."/>
            <person name="dePamphilis C."/>
            <person name="Albert V.A."/>
            <person name="Aono N."/>
            <person name="Aoyama T."/>
            <person name="Ambrose B.A."/>
            <person name="Ashton N.W."/>
            <person name="Axtell M.J."/>
            <person name="Barker E."/>
            <person name="Barker M.S."/>
            <person name="Bennetzen J.L."/>
            <person name="Bonawitz N.D."/>
            <person name="Chapple C."/>
            <person name="Cheng C."/>
            <person name="Correa L.G."/>
            <person name="Dacre M."/>
            <person name="DeBarry J."/>
            <person name="Dreyer I."/>
            <person name="Elias M."/>
            <person name="Engstrom E.M."/>
            <person name="Estelle M."/>
            <person name="Feng L."/>
            <person name="Finet C."/>
            <person name="Floyd S.K."/>
            <person name="Frommer W.B."/>
            <person name="Fujita T."/>
            <person name="Gramzow L."/>
            <person name="Gutensohn M."/>
            <person name="Harholt J."/>
            <person name="Hattori M."/>
            <person name="Heyl A."/>
            <person name="Hirai T."/>
            <person name="Hiwatashi Y."/>
            <person name="Ishikawa M."/>
            <person name="Iwata M."/>
            <person name="Karol K.G."/>
            <person name="Koehler B."/>
            <person name="Kolukisaoglu U."/>
            <person name="Kubo M."/>
            <person name="Kurata T."/>
            <person name="Lalonde S."/>
            <person name="Li K."/>
            <person name="Li Y."/>
            <person name="Litt A."/>
            <person name="Lyons E."/>
            <person name="Manning G."/>
            <person name="Maruyama T."/>
            <person name="Michael T.P."/>
            <person name="Mikami K."/>
            <person name="Miyazaki S."/>
            <person name="Morinaga S."/>
            <person name="Murata T."/>
            <person name="Mueller-Roeber B."/>
            <person name="Nelson D.R."/>
            <person name="Obara M."/>
            <person name="Oguri Y."/>
            <person name="Olmstead R.G."/>
            <person name="Onodera N."/>
            <person name="Petersen B.L."/>
            <person name="Pils B."/>
            <person name="Prigge M."/>
            <person name="Rensing S.A."/>
            <person name="Riano-Pachon D.M."/>
            <person name="Roberts A.W."/>
            <person name="Sato Y."/>
            <person name="Scheller H.V."/>
            <person name="Schulz B."/>
            <person name="Schulz C."/>
            <person name="Shakirov E.V."/>
            <person name="Shibagaki N."/>
            <person name="Shinohara N."/>
            <person name="Shippen D.E."/>
            <person name="Soerensen I."/>
            <person name="Sotooka R."/>
            <person name="Sugimoto N."/>
            <person name="Sugita M."/>
            <person name="Sumikawa N."/>
            <person name="Tanurdzic M."/>
            <person name="Theissen G."/>
            <person name="Ulvskov P."/>
            <person name="Wakazuki S."/>
            <person name="Weng J.K."/>
            <person name="Willats W.W."/>
            <person name="Wipf D."/>
            <person name="Wolf P.G."/>
            <person name="Yang L."/>
            <person name="Zimmer A.D."/>
            <person name="Zhu Q."/>
            <person name="Mitros T."/>
            <person name="Hellsten U."/>
            <person name="Loque D."/>
            <person name="Otillar R."/>
            <person name="Salamov A."/>
            <person name="Schmutz J."/>
            <person name="Shapiro H."/>
            <person name="Lindquist E."/>
            <person name="Lucas S."/>
            <person name="Rokhsar D."/>
            <person name="Grigoriev I.V."/>
        </authorList>
    </citation>
    <scope>NUCLEOTIDE SEQUENCE [LARGE SCALE GENOMIC DNA]</scope>
</reference>
<keyword evidence="4 10" id="KW-0479">Metal-binding</keyword>
<dbReference type="GO" id="GO:0046872">
    <property type="term" value="F:metal ion binding"/>
    <property type="evidence" value="ECO:0007669"/>
    <property type="project" value="UniProtKB-UniRule"/>
</dbReference>
<evidence type="ECO:0000256" key="7">
    <source>
        <dbReference type="ARBA" id="ARBA00023157"/>
    </source>
</evidence>
<dbReference type="InterPro" id="IPR019794">
    <property type="entry name" value="Peroxidases_AS"/>
</dbReference>
<keyword evidence="5 13" id="KW-0560">Oxidoreductase</keyword>
<evidence type="ECO:0000256" key="9">
    <source>
        <dbReference type="PIRSR" id="PIRSR600823-2"/>
    </source>
</evidence>
<dbReference type="InterPro" id="IPR033905">
    <property type="entry name" value="Secretory_peroxidase"/>
</dbReference>
<feature type="binding site" evidence="10">
    <location>
        <position position="239"/>
    </location>
    <ligand>
        <name>Ca(2+)</name>
        <dbReference type="ChEBI" id="CHEBI:29108"/>
        <label>2</label>
    </ligand>
</feature>
<keyword evidence="13" id="KW-0964">Secreted</keyword>
<feature type="binding site" evidence="10">
    <location>
        <position position="75"/>
    </location>
    <ligand>
        <name>Ca(2+)</name>
        <dbReference type="ChEBI" id="CHEBI:29108"/>
        <label>1</label>
    </ligand>
</feature>
<accession>D8S2U9</accession>
<feature type="binding site" evidence="10">
    <location>
        <position position="63"/>
    </location>
    <ligand>
        <name>Ca(2+)</name>
        <dbReference type="ChEBI" id="CHEBI:29108"/>
        <label>1</label>
    </ligand>
</feature>
<feature type="disulfide bond" evidence="12">
    <location>
        <begin position="108"/>
        <end position="307"/>
    </location>
</feature>
<dbReference type="EC" id="1.11.1.7" evidence="13"/>
<comment type="similarity">
    <text evidence="13">Belongs to the peroxidase family. Classical plant (class III) peroxidase subfamily.</text>
</comment>
<keyword evidence="3 13" id="KW-0349">Heme</keyword>
<evidence type="ECO:0000256" key="10">
    <source>
        <dbReference type="PIRSR" id="PIRSR600823-3"/>
    </source>
</evidence>
<dbReference type="GO" id="GO:0005576">
    <property type="term" value="C:extracellular region"/>
    <property type="evidence" value="ECO:0007669"/>
    <property type="project" value="UniProtKB-SubCell"/>
</dbReference>
<dbReference type="SUPFAM" id="SSF48113">
    <property type="entry name" value="Heme-dependent peroxidases"/>
    <property type="match status" value="1"/>
</dbReference>
<dbReference type="GO" id="GO:0009505">
    <property type="term" value="C:plant-type cell wall"/>
    <property type="evidence" value="ECO:0000318"/>
    <property type="project" value="GO_Central"/>
</dbReference>
<dbReference type="EMBL" id="GL377600">
    <property type="protein sequence ID" value="EFJ20994.1"/>
    <property type="molecule type" value="Genomic_DNA"/>
</dbReference>
<dbReference type="PROSITE" id="PS50873">
    <property type="entry name" value="PEROXIDASE_4"/>
    <property type="match status" value="1"/>
</dbReference>
<dbReference type="PROSITE" id="PS00436">
    <property type="entry name" value="PEROXIDASE_2"/>
    <property type="match status" value="1"/>
</dbReference>
<dbReference type="PRINTS" id="PR00458">
    <property type="entry name" value="PEROXIDASE"/>
</dbReference>
<evidence type="ECO:0000256" key="13">
    <source>
        <dbReference type="RuleBase" id="RU362060"/>
    </source>
</evidence>
<evidence type="ECO:0000256" key="1">
    <source>
        <dbReference type="ARBA" id="ARBA00000189"/>
    </source>
</evidence>
<feature type="binding site" evidence="10">
    <location>
        <position position="59"/>
    </location>
    <ligand>
        <name>Ca(2+)</name>
        <dbReference type="ChEBI" id="CHEBI:29108"/>
        <label>1</label>
    </ligand>
</feature>
<feature type="site" description="Transition state stabilizer" evidence="11">
    <location>
        <position position="49"/>
    </location>
</feature>
<comment type="function">
    <text evidence="13">Removal of H(2)O(2), oxidation of toxic reductants, biosynthesis and degradation of lignin, suberization, auxin catabolism, response to environmental stresses such as wounding, pathogen attack and oxidative stress.</text>
</comment>
<dbReference type="GO" id="GO:0020037">
    <property type="term" value="F:heme binding"/>
    <property type="evidence" value="ECO:0007669"/>
    <property type="project" value="UniProtKB-UniRule"/>
</dbReference>
<dbReference type="Gene3D" id="1.10.520.10">
    <property type="match status" value="1"/>
</dbReference>
<feature type="active site" description="Proton acceptor" evidence="8">
    <location>
        <position position="53"/>
    </location>
</feature>
<dbReference type="CDD" id="cd00693">
    <property type="entry name" value="secretory_peroxidase"/>
    <property type="match status" value="1"/>
</dbReference>
<dbReference type="Pfam" id="PF00141">
    <property type="entry name" value="peroxidase"/>
    <property type="match status" value="1"/>
</dbReference>
<dbReference type="InterPro" id="IPR000823">
    <property type="entry name" value="Peroxidase_pln"/>
</dbReference>
<evidence type="ECO:0000256" key="4">
    <source>
        <dbReference type="ARBA" id="ARBA00022723"/>
    </source>
</evidence>
<evidence type="ECO:0000256" key="3">
    <source>
        <dbReference type="ARBA" id="ARBA00022617"/>
    </source>
</evidence>
<dbReference type="GO" id="GO:0004601">
    <property type="term" value="F:peroxidase activity"/>
    <property type="evidence" value="ECO:0000318"/>
    <property type="project" value="GO_Central"/>
</dbReference>
<feature type="disulfide bond" evidence="12">
    <location>
        <begin position="188"/>
        <end position="215"/>
    </location>
</feature>
<feature type="binding site" evidence="9">
    <location>
        <position position="150"/>
    </location>
    <ligand>
        <name>substrate</name>
    </ligand>
</feature>
<evidence type="ECO:0000256" key="5">
    <source>
        <dbReference type="ARBA" id="ARBA00023002"/>
    </source>
</evidence>
<feature type="binding site" description="axial binding residue" evidence="10">
    <location>
        <position position="181"/>
    </location>
    <ligand>
        <name>heme b</name>
        <dbReference type="ChEBI" id="CHEBI:60344"/>
    </ligand>
    <ligandPart>
        <name>Fe</name>
        <dbReference type="ChEBI" id="CHEBI:18248"/>
    </ligandPart>
</feature>
<dbReference type="GO" id="GO:0042744">
    <property type="term" value="P:hydrogen peroxide catabolic process"/>
    <property type="evidence" value="ECO:0007669"/>
    <property type="project" value="UniProtKB-KW"/>
</dbReference>
<dbReference type="OMA" id="GHCINFQ"/>
<dbReference type="Gene3D" id="1.10.420.10">
    <property type="entry name" value="Peroxidase, domain 2"/>
    <property type="match status" value="1"/>
</dbReference>
<evidence type="ECO:0000256" key="11">
    <source>
        <dbReference type="PIRSR" id="PIRSR600823-4"/>
    </source>
</evidence>
<evidence type="ECO:0000313" key="16">
    <source>
        <dbReference type="Proteomes" id="UP000001514"/>
    </source>
</evidence>
<proteinExistence type="inferred from homology"/>
<keyword evidence="16" id="KW-1185">Reference proteome</keyword>
<dbReference type="InterPro" id="IPR002016">
    <property type="entry name" value="Haem_peroxidase"/>
</dbReference>
<dbReference type="KEGG" id="smo:SELMODRAFT_107369"/>
<evidence type="ECO:0000256" key="2">
    <source>
        <dbReference type="ARBA" id="ARBA00022559"/>
    </source>
</evidence>
<dbReference type="Gramene" id="EFJ20994">
    <property type="protein sequence ID" value="EFJ20994"/>
    <property type="gene ID" value="SELMODRAFT_107369"/>
</dbReference>
<dbReference type="GO" id="GO:0006979">
    <property type="term" value="P:response to oxidative stress"/>
    <property type="evidence" value="ECO:0007669"/>
    <property type="project" value="UniProtKB-UniRule"/>
</dbReference>
<evidence type="ECO:0000256" key="12">
    <source>
        <dbReference type="PIRSR" id="PIRSR600823-5"/>
    </source>
</evidence>
<comment type="cofactor">
    <cofactor evidence="10 13">
        <name>Ca(2+)</name>
        <dbReference type="ChEBI" id="CHEBI:29108"/>
    </cofactor>
    <text evidence="10 13">Binds 2 calcium ions per subunit.</text>
</comment>
<feature type="binding site" evidence="10">
    <location>
        <position position="57"/>
    </location>
    <ligand>
        <name>Ca(2+)</name>
        <dbReference type="ChEBI" id="CHEBI:29108"/>
        <label>1</label>
    </ligand>
</feature>
<comment type="cofactor">
    <cofactor evidence="10 13">
        <name>heme b</name>
        <dbReference type="ChEBI" id="CHEBI:60344"/>
    </cofactor>
    <text evidence="10 13">Binds 1 heme b (iron(II)-protoporphyrin IX) group per subunit.</text>
</comment>
<dbReference type="HOGENOM" id="CLU_010543_0_3_1"/>
<feature type="binding site" evidence="10">
    <location>
        <position position="61"/>
    </location>
    <ligand>
        <name>Ca(2+)</name>
        <dbReference type="ChEBI" id="CHEBI:29108"/>
        <label>1</label>
    </ligand>
</feature>
<organism evidence="16">
    <name type="scientific">Selaginella moellendorffii</name>
    <name type="common">Spikemoss</name>
    <dbReference type="NCBI Taxonomy" id="88036"/>
    <lineage>
        <taxon>Eukaryota</taxon>
        <taxon>Viridiplantae</taxon>
        <taxon>Streptophyta</taxon>
        <taxon>Embryophyta</taxon>
        <taxon>Tracheophyta</taxon>
        <taxon>Lycopodiopsida</taxon>
        <taxon>Selaginellales</taxon>
        <taxon>Selaginellaceae</taxon>
        <taxon>Selaginella</taxon>
    </lineage>
</organism>
<keyword evidence="7 12" id="KW-1015">Disulfide bond</keyword>
<dbReference type="PRINTS" id="PR00461">
    <property type="entry name" value="PLPEROXIDASE"/>
</dbReference>
<evidence type="ECO:0000256" key="8">
    <source>
        <dbReference type="PIRSR" id="PIRSR600823-1"/>
    </source>
</evidence>
<keyword evidence="2 13" id="KW-0575">Peroxidase</keyword>
<dbReference type="AlphaFoldDB" id="D8S2U9"/>
<keyword evidence="10 13" id="KW-0106">Calcium</keyword>
<evidence type="ECO:0000259" key="14">
    <source>
        <dbReference type="PROSITE" id="PS50873"/>
    </source>
</evidence>
<dbReference type="InParanoid" id="D8S2U9"/>
<feature type="binding site" evidence="10">
    <location>
        <position position="232"/>
    </location>
    <ligand>
        <name>Ca(2+)</name>
        <dbReference type="ChEBI" id="CHEBI:29108"/>
        <label>2</label>
    </ligand>
</feature>
<sequence length="311" mass="33280">MILAEFFPLSQQLSYDYYDNVCPQAERTVRASISSNLAGDPTAAAALLRLAFHDCQVGGCDASIMLNSQGGITSEMVASKNFGIRRLNLIDNAKAAVDSQCGPGRVSCADIIAMAGRDAVVFAGGPDFRIPMGRLDSTFASNAAADSSLPPTTISVDNFLNLFGSMGMSTEESVAIMGGGHTLGVGHCVNIVNRLYPNAESTLSFVYATRLRVSCPSSDPRFIINATTVQNDFSSLQFDNQYFREATMGLGLFTIDAALASDARTSPIVARFSQNQNSFFNAFASAYAKLTSFNVLTGNRGEVRNNCRFVN</sequence>
<dbReference type="GO" id="GO:0006950">
    <property type="term" value="P:response to stress"/>
    <property type="evidence" value="ECO:0000318"/>
    <property type="project" value="GO_Central"/>
</dbReference>
<dbReference type="GO" id="GO:0140825">
    <property type="term" value="F:lactoperoxidase activity"/>
    <property type="evidence" value="ECO:0007669"/>
    <property type="project" value="UniProtKB-EC"/>
</dbReference>